<name>A0A6J7I9X6_9ZZZZ</name>
<accession>A0A6J7I9X6</accession>
<sequence length="141" mass="14743">MRKSPPSARGLLVAAPAAAVQGLAAAAYAIYLIEEVIRVGATGPADVSNGAAETILIVIMGLIGAALIWCSTGLWRERRWARAPVVLLEIIIGIVSFNAMTNPGYPSWIRMVFGALCVMAVGTLVSLFLPSTTAAFNSKDA</sequence>
<evidence type="ECO:0000313" key="2">
    <source>
        <dbReference type="EMBL" id="CAB4927569.1"/>
    </source>
</evidence>
<gene>
    <name evidence="2" type="ORF">UFOPK3610_01761</name>
</gene>
<keyword evidence="1" id="KW-1133">Transmembrane helix</keyword>
<feature type="transmembrane region" description="Helical" evidence="1">
    <location>
        <begin position="83"/>
        <end position="101"/>
    </location>
</feature>
<feature type="transmembrane region" description="Helical" evidence="1">
    <location>
        <begin position="107"/>
        <end position="129"/>
    </location>
</feature>
<reference evidence="2" key="1">
    <citation type="submission" date="2020-05" db="EMBL/GenBank/DDBJ databases">
        <authorList>
            <person name="Chiriac C."/>
            <person name="Salcher M."/>
            <person name="Ghai R."/>
            <person name="Kavagutti S V."/>
        </authorList>
    </citation>
    <scope>NUCLEOTIDE SEQUENCE</scope>
</reference>
<dbReference type="EMBL" id="CAFBMR010000109">
    <property type="protein sequence ID" value="CAB4927569.1"/>
    <property type="molecule type" value="Genomic_DNA"/>
</dbReference>
<proteinExistence type="predicted"/>
<dbReference type="AlphaFoldDB" id="A0A6J7I9X6"/>
<feature type="transmembrane region" description="Helical" evidence="1">
    <location>
        <begin position="50"/>
        <end position="71"/>
    </location>
</feature>
<keyword evidence="1" id="KW-0472">Membrane</keyword>
<evidence type="ECO:0000256" key="1">
    <source>
        <dbReference type="SAM" id="Phobius"/>
    </source>
</evidence>
<protein>
    <submittedName>
        <fullName evidence="2">Unannotated protein</fullName>
    </submittedName>
</protein>
<keyword evidence="1" id="KW-0812">Transmembrane</keyword>
<organism evidence="2">
    <name type="scientific">freshwater metagenome</name>
    <dbReference type="NCBI Taxonomy" id="449393"/>
    <lineage>
        <taxon>unclassified sequences</taxon>
        <taxon>metagenomes</taxon>
        <taxon>ecological metagenomes</taxon>
    </lineage>
</organism>